<reference evidence="1" key="1">
    <citation type="journal article" date="2021" name="PeerJ">
        <title>Extensive microbial diversity within the chicken gut microbiome revealed by metagenomics and culture.</title>
        <authorList>
            <person name="Gilroy R."/>
            <person name="Ravi A."/>
            <person name="Getino M."/>
            <person name="Pursley I."/>
            <person name="Horton D.L."/>
            <person name="Alikhan N.F."/>
            <person name="Baker D."/>
            <person name="Gharbi K."/>
            <person name="Hall N."/>
            <person name="Watson M."/>
            <person name="Adriaenssens E.M."/>
            <person name="Foster-Nyarko E."/>
            <person name="Jarju S."/>
            <person name="Secka A."/>
            <person name="Antonio M."/>
            <person name="Oren A."/>
            <person name="Chaudhuri R.R."/>
            <person name="La Ragione R."/>
            <person name="Hildebrand F."/>
            <person name="Pallen M.J."/>
        </authorList>
    </citation>
    <scope>NUCLEOTIDE SEQUENCE</scope>
    <source>
        <strain evidence="1">CHK196-3914</strain>
    </source>
</reference>
<proteinExistence type="predicted"/>
<comment type="caution">
    <text evidence="1">The sequence shown here is derived from an EMBL/GenBank/DDBJ whole genome shotgun (WGS) entry which is preliminary data.</text>
</comment>
<evidence type="ECO:0000313" key="2">
    <source>
        <dbReference type="Proteomes" id="UP000824116"/>
    </source>
</evidence>
<accession>A0A9D2G9K5</accession>
<evidence type="ECO:0000313" key="1">
    <source>
        <dbReference type="EMBL" id="HIZ74927.1"/>
    </source>
</evidence>
<organism evidence="1 2">
    <name type="scientific">Candidatus Mediterraneibacter stercoravium</name>
    <dbReference type="NCBI Taxonomy" id="2838685"/>
    <lineage>
        <taxon>Bacteria</taxon>
        <taxon>Bacillati</taxon>
        <taxon>Bacillota</taxon>
        <taxon>Clostridia</taxon>
        <taxon>Lachnospirales</taxon>
        <taxon>Lachnospiraceae</taxon>
        <taxon>Mediterraneibacter</taxon>
    </lineage>
</organism>
<dbReference type="Proteomes" id="UP000824116">
    <property type="component" value="Unassembled WGS sequence"/>
</dbReference>
<gene>
    <name evidence="1" type="ORF">H9723_06770</name>
</gene>
<dbReference type="AlphaFoldDB" id="A0A9D2G9K5"/>
<sequence length="115" mass="12985">MHILKFHGYSDDTFGEYGETGQDVDNCGSLEPVQCVVDCGVQGRLMVIGQYSKASLNNGCWMVGVSKVEEYDDFPDWKIMTGYCAEAEYSSELVIEIPDGFFDLEWYRNGARVEE</sequence>
<name>A0A9D2G9K5_9FIRM</name>
<reference evidence="1" key="2">
    <citation type="submission" date="2021-04" db="EMBL/GenBank/DDBJ databases">
        <authorList>
            <person name="Gilroy R."/>
        </authorList>
    </citation>
    <scope>NUCLEOTIDE SEQUENCE</scope>
    <source>
        <strain evidence="1">CHK196-3914</strain>
    </source>
</reference>
<dbReference type="EMBL" id="DXAY01000158">
    <property type="protein sequence ID" value="HIZ74927.1"/>
    <property type="molecule type" value="Genomic_DNA"/>
</dbReference>
<protein>
    <submittedName>
        <fullName evidence="1">Uncharacterized protein</fullName>
    </submittedName>
</protein>